<protein>
    <submittedName>
        <fullName evidence="2">Uncharacterized protein</fullName>
    </submittedName>
</protein>
<feature type="transmembrane region" description="Helical" evidence="1">
    <location>
        <begin position="31"/>
        <end position="50"/>
    </location>
</feature>
<keyword evidence="1" id="KW-0812">Transmembrane</keyword>
<evidence type="ECO:0000256" key="1">
    <source>
        <dbReference type="SAM" id="Phobius"/>
    </source>
</evidence>
<dbReference type="AlphaFoldDB" id="A0A1G7KVB4"/>
<accession>A0A1G7KVB4</accession>
<name>A0A1G7KVB4_9FLAO</name>
<dbReference type="Proteomes" id="UP000182114">
    <property type="component" value="Unassembled WGS sequence"/>
</dbReference>
<feature type="transmembrane region" description="Helical" evidence="1">
    <location>
        <begin position="7"/>
        <end position="25"/>
    </location>
</feature>
<keyword evidence="1" id="KW-1133">Transmembrane helix</keyword>
<proteinExistence type="predicted"/>
<reference evidence="3" key="1">
    <citation type="submission" date="2016-10" db="EMBL/GenBank/DDBJ databases">
        <authorList>
            <person name="Varghese N."/>
            <person name="Submissions S."/>
        </authorList>
    </citation>
    <scope>NUCLEOTIDE SEQUENCE [LARGE SCALE GENOMIC DNA]</scope>
    <source>
        <strain evidence="3">DSM 24729</strain>
    </source>
</reference>
<gene>
    <name evidence="2" type="ORF">SAMN04487992_11410</name>
</gene>
<evidence type="ECO:0000313" key="2">
    <source>
        <dbReference type="EMBL" id="SDF40669.1"/>
    </source>
</evidence>
<keyword evidence="3" id="KW-1185">Reference proteome</keyword>
<organism evidence="2 3">
    <name type="scientific">Cellulophaga baltica</name>
    <dbReference type="NCBI Taxonomy" id="76594"/>
    <lineage>
        <taxon>Bacteria</taxon>
        <taxon>Pseudomonadati</taxon>
        <taxon>Bacteroidota</taxon>
        <taxon>Flavobacteriia</taxon>
        <taxon>Flavobacteriales</taxon>
        <taxon>Flavobacteriaceae</taxon>
        <taxon>Cellulophaga</taxon>
    </lineage>
</organism>
<evidence type="ECO:0000313" key="3">
    <source>
        <dbReference type="Proteomes" id="UP000182114"/>
    </source>
</evidence>
<sequence length="63" mass="7027">MQPMKSNVLPFLGLLILTVFILLSYLNNSIFLENLIACSVILGIVFLLKIGESQTSKKRNSTK</sequence>
<dbReference type="EMBL" id="FNBD01000014">
    <property type="protein sequence ID" value="SDF40669.1"/>
    <property type="molecule type" value="Genomic_DNA"/>
</dbReference>
<keyword evidence="1" id="KW-0472">Membrane</keyword>